<protein>
    <submittedName>
        <fullName evidence="2">Uncharacterized protein</fullName>
    </submittedName>
</protein>
<organism evidence="2 3">
    <name type="scientific">Serratia fonticola</name>
    <dbReference type="NCBI Taxonomy" id="47917"/>
    <lineage>
        <taxon>Bacteria</taxon>
        <taxon>Pseudomonadati</taxon>
        <taxon>Pseudomonadota</taxon>
        <taxon>Gammaproteobacteria</taxon>
        <taxon>Enterobacterales</taxon>
        <taxon>Yersiniaceae</taxon>
        <taxon>Serratia</taxon>
    </lineage>
</organism>
<dbReference type="Proteomes" id="UP000270487">
    <property type="component" value="Chromosome"/>
</dbReference>
<gene>
    <name evidence="2" type="ORF">NCTC13193_01814</name>
</gene>
<accession>A0A448SH14</accession>
<dbReference type="AlphaFoldDB" id="A0A448SH14"/>
<keyword evidence="1" id="KW-0732">Signal</keyword>
<dbReference type="EMBL" id="LR134492">
    <property type="protein sequence ID" value="VEI66963.1"/>
    <property type="molecule type" value="Genomic_DNA"/>
</dbReference>
<feature type="signal peptide" evidence="1">
    <location>
        <begin position="1"/>
        <end position="22"/>
    </location>
</feature>
<feature type="chain" id="PRO_5018977712" evidence="1">
    <location>
        <begin position="23"/>
        <end position="48"/>
    </location>
</feature>
<evidence type="ECO:0000313" key="2">
    <source>
        <dbReference type="EMBL" id="VEI66963.1"/>
    </source>
</evidence>
<reference evidence="2 3" key="1">
    <citation type="submission" date="2018-12" db="EMBL/GenBank/DDBJ databases">
        <authorList>
            <consortium name="Pathogen Informatics"/>
        </authorList>
    </citation>
    <scope>NUCLEOTIDE SEQUENCE [LARGE SCALE GENOMIC DNA]</scope>
    <source>
        <strain evidence="2 3">NCTC13193</strain>
    </source>
</reference>
<sequence>MKKVFTLTTMMAGVMMVFNAGAADAPKELNLGILGDRTPPNRLVITSV</sequence>
<name>A0A448SH14_SERFO</name>
<evidence type="ECO:0000313" key="3">
    <source>
        <dbReference type="Proteomes" id="UP000270487"/>
    </source>
</evidence>
<evidence type="ECO:0000256" key="1">
    <source>
        <dbReference type="SAM" id="SignalP"/>
    </source>
</evidence>
<proteinExistence type="predicted"/>